<dbReference type="PROSITE" id="PS50969">
    <property type="entry name" value="FCP1"/>
    <property type="match status" value="1"/>
</dbReference>
<dbReference type="GO" id="GO:0004722">
    <property type="term" value="F:protein serine/threonine phosphatase activity"/>
    <property type="evidence" value="ECO:0007669"/>
    <property type="project" value="UniProtKB-EC"/>
</dbReference>
<dbReference type="InterPro" id="IPR050365">
    <property type="entry name" value="TIM50"/>
</dbReference>
<comment type="caution">
    <text evidence="14">The sequence shown here is derived from an EMBL/GenBank/DDBJ whole genome shotgun (WGS) entry which is preliminary data.</text>
</comment>
<dbReference type="Pfam" id="PF03031">
    <property type="entry name" value="NIF"/>
    <property type="match status" value="1"/>
</dbReference>
<dbReference type="FunFam" id="3.40.50.1000:FF:000044">
    <property type="entry name" value="CTD nuclear envelope phosphatase 1"/>
    <property type="match status" value="1"/>
</dbReference>
<keyword evidence="5" id="KW-0904">Protein phosphatase</keyword>
<dbReference type="SMART" id="SM00577">
    <property type="entry name" value="CPDc"/>
    <property type="match status" value="1"/>
</dbReference>
<keyword evidence="4" id="KW-0378">Hydrolase</keyword>
<dbReference type="GO" id="GO:0016020">
    <property type="term" value="C:membrane"/>
    <property type="evidence" value="ECO:0007669"/>
    <property type="project" value="UniProtKB-SubCell"/>
</dbReference>
<protein>
    <recommendedName>
        <fullName evidence="11">CTD nuclear envelope phosphatase 1 homolog</fullName>
        <ecNumber evidence="2">3.1.3.16</ecNumber>
    </recommendedName>
    <alternativeName>
        <fullName evidence="12">Serine/threonine-protein phosphatase dullard homolog</fullName>
    </alternativeName>
</protein>
<accession>A0A1W0WPJ6</accession>
<evidence type="ECO:0000256" key="7">
    <source>
        <dbReference type="ARBA" id="ARBA00023136"/>
    </source>
</evidence>
<evidence type="ECO:0000256" key="4">
    <source>
        <dbReference type="ARBA" id="ARBA00022801"/>
    </source>
</evidence>
<evidence type="ECO:0000256" key="9">
    <source>
        <dbReference type="ARBA" id="ARBA00048336"/>
    </source>
</evidence>
<dbReference type="EMBL" id="MTYJ01000065">
    <property type="protein sequence ID" value="OQV17130.1"/>
    <property type="molecule type" value="Genomic_DNA"/>
</dbReference>
<dbReference type="Proteomes" id="UP000192578">
    <property type="component" value="Unassembled WGS sequence"/>
</dbReference>
<evidence type="ECO:0000259" key="13">
    <source>
        <dbReference type="PROSITE" id="PS50969"/>
    </source>
</evidence>
<dbReference type="EC" id="3.1.3.16" evidence="2"/>
<dbReference type="InterPro" id="IPR004274">
    <property type="entry name" value="FCP1_dom"/>
</dbReference>
<dbReference type="PANTHER" id="PTHR12210">
    <property type="entry name" value="DULLARD PROTEIN PHOSPHATASE"/>
    <property type="match status" value="1"/>
</dbReference>
<proteinExistence type="inferred from homology"/>
<dbReference type="CDD" id="cd07521">
    <property type="entry name" value="HAD_FCP1-like"/>
    <property type="match status" value="1"/>
</dbReference>
<evidence type="ECO:0000256" key="10">
    <source>
        <dbReference type="ARBA" id="ARBA00061694"/>
    </source>
</evidence>
<gene>
    <name evidence="14" type="ORF">BV898_08711</name>
</gene>
<comment type="subcellular location">
    <subcellularLocation>
        <location evidence="1">Membrane</location>
        <topology evidence="1">Single-pass membrane protein</topology>
    </subcellularLocation>
</comment>
<evidence type="ECO:0000256" key="12">
    <source>
        <dbReference type="ARBA" id="ARBA00079893"/>
    </source>
</evidence>
<evidence type="ECO:0000313" key="15">
    <source>
        <dbReference type="Proteomes" id="UP000192578"/>
    </source>
</evidence>
<evidence type="ECO:0000256" key="8">
    <source>
        <dbReference type="ARBA" id="ARBA00047761"/>
    </source>
</evidence>
<keyword evidence="3" id="KW-0812">Transmembrane</keyword>
<evidence type="ECO:0000256" key="6">
    <source>
        <dbReference type="ARBA" id="ARBA00022989"/>
    </source>
</evidence>
<evidence type="ECO:0000256" key="1">
    <source>
        <dbReference type="ARBA" id="ARBA00004167"/>
    </source>
</evidence>
<evidence type="ECO:0000256" key="11">
    <source>
        <dbReference type="ARBA" id="ARBA00070329"/>
    </source>
</evidence>
<evidence type="ECO:0000313" key="14">
    <source>
        <dbReference type="EMBL" id="OQV17130.1"/>
    </source>
</evidence>
<dbReference type="InterPro" id="IPR023214">
    <property type="entry name" value="HAD_sf"/>
</dbReference>
<comment type="catalytic activity">
    <reaction evidence="8">
        <text>O-phospho-L-seryl-[protein] + H2O = L-seryl-[protein] + phosphate</text>
        <dbReference type="Rhea" id="RHEA:20629"/>
        <dbReference type="Rhea" id="RHEA-COMP:9863"/>
        <dbReference type="Rhea" id="RHEA-COMP:11604"/>
        <dbReference type="ChEBI" id="CHEBI:15377"/>
        <dbReference type="ChEBI" id="CHEBI:29999"/>
        <dbReference type="ChEBI" id="CHEBI:43474"/>
        <dbReference type="ChEBI" id="CHEBI:83421"/>
        <dbReference type="EC" id="3.1.3.16"/>
    </reaction>
</comment>
<name>A0A1W0WPJ6_HYPEX</name>
<evidence type="ECO:0000256" key="5">
    <source>
        <dbReference type="ARBA" id="ARBA00022912"/>
    </source>
</evidence>
<keyword evidence="7" id="KW-0472">Membrane</keyword>
<dbReference type="OrthoDB" id="277011at2759"/>
<feature type="domain" description="FCP1 homology" evidence="13">
    <location>
        <begin position="83"/>
        <end position="251"/>
    </location>
</feature>
<dbReference type="NCBIfam" id="TIGR02251">
    <property type="entry name" value="HIF-SF_euk"/>
    <property type="match status" value="1"/>
</dbReference>
<evidence type="ECO:0000256" key="2">
    <source>
        <dbReference type="ARBA" id="ARBA00013081"/>
    </source>
</evidence>
<sequence>MAASISLGTFAVEDFFSARNGKNSPMSRTTNHASPFGRFWSALFKMWSFFVYIFHKQYKTIVEHQTVRYPISPMGCITAQRLLAVKHKILVLDLDETLIHSTHDGVIRPNARTGNRPPDFVLKVLIERHPVSFFVHKRPHVEFFLQTVSQWYEVVVFTASMEIYGSAVSDKLDGGRNILMRRYFRQHCTQEAVGYTKDLSSISADLSSIFIIDNSPIAYKGYVHNALPISSWYCDPKDTALLDLLPFLDSMRFVRDVRTVLSRHRNINVPLKSTVKNIENS</sequence>
<organism evidence="14 15">
    <name type="scientific">Hypsibius exemplaris</name>
    <name type="common">Freshwater tardigrade</name>
    <dbReference type="NCBI Taxonomy" id="2072580"/>
    <lineage>
        <taxon>Eukaryota</taxon>
        <taxon>Metazoa</taxon>
        <taxon>Ecdysozoa</taxon>
        <taxon>Tardigrada</taxon>
        <taxon>Eutardigrada</taxon>
        <taxon>Parachela</taxon>
        <taxon>Hypsibioidea</taxon>
        <taxon>Hypsibiidae</taxon>
        <taxon>Hypsibius</taxon>
    </lineage>
</organism>
<reference evidence="15" key="1">
    <citation type="submission" date="2017-01" db="EMBL/GenBank/DDBJ databases">
        <title>Comparative genomics of anhydrobiosis in the tardigrade Hypsibius dujardini.</title>
        <authorList>
            <person name="Yoshida Y."/>
            <person name="Koutsovoulos G."/>
            <person name="Laetsch D."/>
            <person name="Stevens L."/>
            <person name="Kumar S."/>
            <person name="Horikawa D."/>
            <person name="Ishino K."/>
            <person name="Komine S."/>
            <person name="Tomita M."/>
            <person name="Blaxter M."/>
            <person name="Arakawa K."/>
        </authorList>
    </citation>
    <scope>NUCLEOTIDE SEQUENCE [LARGE SCALE GENOMIC DNA]</scope>
    <source>
        <strain evidence="15">Z151</strain>
    </source>
</reference>
<dbReference type="InterPro" id="IPR036412">
    <property type="entry name" value="HAD-like_sf"/>
</dbReference>
<dbReference type="GO" id="GO:0044091">
    <property type="term" value="P:membrane biogenesis"/>
    <property type="evidence" value="ECO:0007669"/>
    <property type="project" value="UniProtKB-ARBA"/>
</dbReference>
<comment type="similarity">
    <text evidence="10">Belongs to the Dullard family.</text>
</comment>
<dbReference type="Gene3D" id="3.40.50.1000">
    <property type="entry name" value="HAD superfamily/HAD-like"/>
    <property type="match status" value="1"/>
</dbReference>
<comment type="catalytic activity">
    <reaction evidence="9">
        <text>O-phospho-L-threonyl-[protein] + H2O = L-threonyl-[protein] + phosphate</text>
        <dbReference type="Rhea" id="RHEA:47004"/>
        <dbReference type="Rhea" id="RHEA-COMP:11060"/>
        <dbReference type="Rhea" id="RHEA-COMP:11605"/>
        <dbReference type="ChEBI" id="CHEBI:15377"/>
        <dbReference type="ChEBI" id="CHEBI:30013"/>
        <dbReference type="ChEBI" id="CHEBI:43474"/>
        <dbReference type="ChEBI" id="CHEBI:61977"/>
        <dbReference type="EC" id="3.1.3.16"/>
    </reaction>
</comment>
<dbReference type="AlphaFoldDB" id="A0A1W0WPJ6"/>
<keyword evidence="15" id="KW-1185">Reference proteome</keyword>
<evidence type="ECO:0000256" key="3">
    <source>
        <dbReference type="ARBA" id="ARBA00022692"/>
    </source>
</evidence>
<dbReference type="InterPro" id="IPR011948">
    <property type="entry name" value="Dullard_phosphatase"/>
</dbReference>
<dbReference type="GO" id="GO:0071763">
    <property type="term" value="P:nuclear membrane organization"/>
    <property type="evidence" value="ECO:0007669"/>
    <property type="project" value="UniProtKB-ARBA"/>
</dbReference>
<keyword evidence="6" id="KW-1133">Transmembrane helix</keyword>
<dbReference type="SUPFAM" id="SSF56784">
    <property type="entry name" value="HAD-like"/>
    <property type="match status" value="1"/>
</dbReference>